<dbReference type="PANTHER" id="PTHR47959">
    <property type="entry name" value="ATP-DEPENDENT RNA HELICASE RHLE-RELATED"/>
    <property type="match status" value="1"/>
</dbReference>
<dbReference type="SUPFAM" id="SSF52540">
    <property type="entry name" value="P-loop containing nucleoside triphosphate hydrolases"/>
    <property type="match status" value="2"/>
</dbReference>
<protein>
    <recommendedName>
        <fullName evidence="1">RNA helicase</fullName>
        <ecNumber evidence="1">3.6.4.13</ecNumber>
    </recommendedName>
</protein>
<dbReference type="AlphaFoldDB" id="A0A815UEW0"/>
<evidence type="ECO:0000256" key="9">
    <source>
        <dbReference type="PROSITE-ProRule" id="PRU00552"/>
    </source>
</evidence>
<organism evidence="15 16">
    <name type="scientific">Adineta steineri</name>
    <dbReference type="NCBI Taxonomy" id="433720"/>
    <lineage>
        <taxon>Eukaryota</taxon>
        <taxon>Metazoa</taxon>
        <taxon>Spiralia</taxon>
        <taxon>Gnathifera</taxon>
        <taxon>Rotifera</taxon>
        <taxon>Eurotatoria</taxon>
        <taxon>Bdelloidea</taxon>
        <taxon>Adinetida</taxon>
        <taxon>Adinetidae</taxon>
        <taxon>Adineta</taxon>
    </lineage>
</organism>
<dbReference type="InterPro" id="IPR014001">
    <property type="entry name" value="Helicase_ATP-bd"/>
</dbReference>
<dbReference type="InterPro" id="IPR011545">
    <property type="entry name" value="DEAD/DEAH_box_helicase_dom"/>
</dbReference>
<gene>
    <name evidence="14" type="ORF">BJG266_LOCUS20628</name>
    <name evidence="15" type="ORF">QVE165_LOCUS44376</name>
</gene>
<feature type="short sequence motif" description="Q motif" evidence="9">
    <location>
        <begin position="23"/>
        <end position="51"/>
    </location>
</feature>
<dbReference type="EC" id="3.6.4.13" evidence="1"/>
<keyword evidence="5" id="KW-0067">ATP-binding</keyword>
<dbReference type="InterPro" id="IPR027417">
    <property type="entry name" value="P-loop_NTPase"/>
</dbReference>
<evidence type="ECO:0000256" key="10">
    <source>
        <dbReference type="SAM" id="MobiDB-lite"/>
    </source>
</evidence>
<dbReference type="PROSITE" id="PS51195">
    <property type="entry name" value="Q_MOTIF"/>
    <property type="match status" value="1"/>
</dbReference>
<dbReference type="PROSITE" id="PS51192">
    <property type="entry name" value="HELICASE_ATP_BIND_1"/>
    <property type="match status" value="1"/>
</dbReference>
<dbReference type="CDD" id="cd18787">
    <property type="entry name" value="SF2_C_DEAD"/>
    <property type="match status" value="1"/>
</dbReference>
<feature type="compositionally biased region" description="Basic and acidic residues" evidence="10">
    <location>
        <begin position="354"/>
        <end position="365"/>
    </location>
</feature>
<evidence type="ECO:0000259" key="12">
    <source>
        <dbReference type="PROSITE" id="PS51194"/>
    </source>
</evidence>
<dbReference type="PANTHER" id="PTHR47959:SF21">
    <property type="entry name" value="DEAD-BOX HELICASE 56"/>
    <property type="match status" value="1"/>
</dbReference>
<dbReference type="SMART" id="SM00490">
    <property type="entry name" value="HELICc"/>
    <property type="match status" value="1"/>
</dbReference>
<dbReference type="GO" id="GO:0016787">
    <property type="term" value="F:hydrolase activity"/>
    <property type="evidence" value="ECO:0007669"/>
    <property type="project" value="UniProtKB-KW"/>
</dbReference>
<feature type="domain" description="Helicase ATP-binding" evidence="11">
    <location>
        <begin position="54"/>
        <end position="239"/>
    </location>
</feature>
<keyword evidence="16" id="KW-1185">Reference proteome</keyword>
<dbReference type="OrthoDB" id="1191041at2759"/>
<evidence type="ECO:0000256" key="4">
    <source>
        <dbReference type="ARBA" id="ARBA00022806"/>
    </source>
</evidence>
<proteinExistence type="inferred from homology"/>
<accession>A0A815UEW0</accession>
<dbReference type="InterPro" id="IPR014014">
    <property type="entry name" value="RNA_helicase_DEAD_Q_motif"/>
</dbReference>
<reference evidence="15" key="1">
    <citation type="submission" date="2021-02" db="EMBL/GenBank/DDBJ databases">
        <authorList>
            <person name="Nowell W R."/>
        </authorList>
    </citation>
    <scope>NUCLEOTIDE SEQUENCE</scope>
</reference>
<dbReference type="Gene3D" id="3.40.50.300">
    <property type="entry name" value="P-loop containing nucleotide triphosphate hydrolases"/>
    <property type="match status" value="2"/>
</dbReference>
<evidence type="ECO:0000313" key="15">
    <source>
        <dbReference type="EMBL" id="CAF1514904.1"/>
    </source>
</evidence>
<evidence type="ECO:0000259" key="11">
    <source>
        <dbReference type="PROSITE" id="PS51192"/>
    </source>
</evidence>
<evidence type="ECO:0000256" key="1">
    <source>
        <dbReference type="ARBA" id="ARBA00012552"/>
    </source>
</evidence>
<name>A0A815UEW0_9BILA</name>
<evidence type="ECO:0000256" key="5">
    <source>
        <dbReference type="ARBA" id="ARBA00022840"/>
    </source>
</evidence>
<feature type="domain" description="DEAD-box RNA helicase Q" evidence="13">
    <location>
        <begin position="23"/>
        <end position="51"/>
    </location>
</feature>
<evidence type="ECO:0000313" key="14">
    <source>
        <dbReference type="EMBL" id="CAF1087713.1"/>
    </source>
</evidence>
<dbReference type="EMBL" id="CAJNOI010000118">
    <property type="protein sequence ID" value="CAF1087713.1"/>
    <property type="molecule type" value="Genomic_DNA"/>
</dbReference>
<dbReference type="GO" id="GO:0003724">
    <property type="term" value="F:RNA helicase activity"/>
    <property type="evidence" value="ECO:0007669"/>
    <property type="project" value="UniProtKB-EC"/>
</dbReference>
<dbReference type="Pfam" id="PF00271">
    <property type="entry name" value="Helicase_C"/>
    <property type="match status" value="2"/>
</dbReference>
<dbReference type="SMART" id="SM00487">
    <property type="entry name" value="DEXDc"/>
    <property type="match status" value="1"/>
</dbReference>
<keyword evidence="2" id="KW-0547">Nucleotide-binding</keyword>
<comment type="similarity">
    <text evidence="7">Belongs to the DEAD box helicase family. DDX56/DBP9 subfamily.</text>
</comment>
<dbReference type="GO" id="GO:0005829">
    <property type="term" value="C:cytosol"/>
    <property type="evidence" value="ECO:0007669"/>
    <property type="project" value="TreeGrafter"/>
</dbReference>
<evidence type="ECO:0000256" key="3">
    <source>
        <dbReference type="ARBA" id="ARBA00022801"/>
    </source>
</evidence>
<feature type="region of interest" description="Disordered" evidence="10">
    <location>
        <begin position="540"/>
        <end position="569"/>
    </location>
</feature>
<dbReference type="InterPro" id="IPR050079">
    <property type="entry name" value="DEAD_box_RNA_helicase"/>
</dbReference>
<dbReference type="Proteomes" id="UP000663877">
    <property type="component" value="Unassembled WGS sequence"/>
</dbReference>
<dbReference type="GO" id="GO:0005524">
    <property type="term" value="F:ATP binding"/>
    <property type="evidence" value="ECO:0007669"/>
    <property type="project" value="UniProtKB-KW"/>
</dbReference>
<dbReference type="CDD" id="cd17961">
    <property type="entry name" value="DEADc_DDX56"/>
    <property type="match status" value="1"/>
</dbReference>
<comment type="caution">
    <text evidence="15">The sequence shown here is derived from an EMBL/GenBank/DDBJ whole genome shotgun (WGS) entry which is preliminary data.</text>
</comment>
<feature type="compositionally biased region" description="Low complexity" evidence="10">
    <location>
        <begin position="544"/>
        <end position="560"/>
    </location>
</feature>
<dbReference type="EMBL" id="CAJNOM010000593">
    <property type="protein sequence ID" value="CAF1514904.1"/>
    <property type="molecule type" value="Genomic_DNA"/>
</dbReference>
<evidence type="ECO:0000313" key="16">
    <source>
        <dbReference type="Proteomes" id="UP000663832"/>
    </source>
</evidence>
<keyword evidence="4" id="KW-0347">Helicase</keyword>
<keyword evidence="3" id="KW-0378">Hydrolase</keyword>
<dbReference type="PROSITE" id="PS51194">
    <property type="entry name" value="HELICASE_CTER"/>
    <property type="match status" value="1"/>
</dbReference>
<dbReference type="GO" id="GO:0003723">
    <property type="term" value="F:RNA binding"/>
    <property type="evidence" value="ECO:0007669"/>
    <property type="project" value="UniProtKB-KW"/>
</dbReference>
<feature type="region of interest" description="Disordered" evidence="10">
    <location>
        <begin position="348"/>
        <end position="377"/>
    </location>
</feature>
<evidence type="ECO:0000256" key="6">
    <source>
        <dbReference type="ARBA" id="ARBA00022884"/>
    </source>
</evidence>
<feature type="domain" description="Helicase C-terminal" evidence="12">
    <location>
        <begin position="254"/>
        <end position="461"/>
    </location>
</feature>
<dbReference type="Proteomes" id="UP000663832">
    <property type="component" value="Unassembled WGS sequence"/>
</dbReference>
<comment type="catalytic activity">
    <reaction evidence="8">
        <text>ATP + H2O = ADP + phosphate + H(+)</text>
        <dbReference type="Rhea" id="RHEA:13065"/>
        <dbReference type="ChEBI" id="CHEBI:15377"/>
        <dbReference type="ChEBI" id="CHEBI:15378"/>
        <dbReference type="ChEBI" id="CHEBI:30616"/>
        <dbReference type="ChEBI" id="CHEBI:43474"/>
        <dbReference type="ChEBI" id="CHEBI:456216"/>
        <dbReference type="EC" id="3.6.4.13"/>
    </reaction>
</comment>
<evidence type="ECO:0000259" key="13">
    <source>
        <dbReference type="PROSITE" id="PS51195"/>
    </source>
</evidence>
<dbReference type="Pfam" id="PF00270">
    <property type="entry name" value="DEAD"/>
    <property type="match status" value="1"/>
</dbReference>
<sequence>MSVRFAEPEIIDEGEEDEETVTRSFYDFGLDNRLLKAIADLQWPAPTPIQAETIPYALSGKDLLVKARTGSGKTGVYAIAAIQHLLSKQQTTTSNVRILILSPTKELCHQISSVFLKLTSYCRREINLYDLSNSLSTQIQKQSLISNSNSLPEIIISTPTKLLEHLKDSTSPLNLNTLELFILDEADILYSLGYANDMKKISKYLPSKSKSYQCFLISATLNDDLLQLKQLFLHNPVKINQSDDYSTILPDNKQLLQYYIYCELDQKFVLVVTIFKLQLLVGRTILFVNSVEQAYRLKLLMEQFHIKTCLLNSELPMDSRLHIVQQYNDGLYDVMIATDAPNVVPIEEGEVEGDGEKTVVEEESKKKKKKKKEEVSRKGDKEYGVSRGIDFYRVANIINFDFPMDFDSYVHRVGRTARVDQKGLALSLISQKEMPYFENVRAELENEYGEDMFHLYRFKSEQVDGFRYRALDALRGITRISIREARLKEIKSEIFNSKKLKTYFNDNKKELQLLRHDSALHIVKVKDHLKHVPDYLVPNSLKKTSSTTTTTTTSDQQSSTNYKRKSDTMHTNVKRMKRNNPLTNSLNAVTALKKEIARKKT</sequence>
<evidence type="ECO:0000256" key="2">
    <source>
        <dbReference type="ARBA" id="ARBA00022741"/>
    </source>
</evidence>
<dbReference type="InterPro" id="IPR001650">
    <property type="entry name" value="Helicase_C-like"/>
</dbReference>
<evidence type="ECO:0000256" key="8">
    <source>
        <dbReference type="ARBA" id="ARBA00047984"/>
    </source>
</evidence>
<evidence type="ECO:0000256" key="7">
    <source>
        <dbReference type="ARBA" id="ARBA00038041"/>
    </source>
</evidence>
<keyword evidence="6" id="KW-0694">RNA-binding</keyword>